<dbReference type="InterPro" id="IPR036291">
    <property type="entry name" value="NAD(P)-bd_dom_sf"/>
</dbReference>
<evidence type="ECO:0000313" key="5">
    <source>
        <dbReference type="Proteomes" id="UP000229523"/>
    </source>
</evidence>
<dbReference type="Proteomes" id="UP000229523">
    <property type="component" value="Unassembled WGS sequence"/>
</dbReference>
<accession>A0A395GBG7</accession>
<dbReference type="InterPro" id="IPR001509">
    <property type="entry name" value="Epimerase_deHydtase"/>
</dbReference>
<dbReference type="AlphaFoldDB" id="A0A395GBG7"/>
<name>A0A395GBG7_9STAP</name>
<keyword evidence="5" id="KW-1185">Reference proteome</keyword>
<sequence length="297" mass="33496">MNILITGGTGLVGSALINTIQRKYEHAHIYITTRSAKQNSNDITYINWEQDDWYQNIQHLDLVINLAGASLNNRWTKEYKETIIKSRVESTEKLIPLFKSLNKKPFFISASAVGYYPASKSLTYDEADTFKPFDFLSKTIYLWEQSAHKVEALGVDTAICRFGVVFSNQGGALPLMIKPYQCFAGGNIGDGQQPYSWIHIDDLAEGILFIYDKQLTGIFNMTSPQPITQQQLGTTIAHVIHRPHWTKVPNKVMDIVLGEQSVMVTKGQSVLPDHLLQAGYTFKYPTVQLALEQLYGE</sequence>
<gene>
    <name evidence="4" type="ORF">BFS35_006165</name>
</gene>
<dbReference type="SUPFAM" id="SSF51735">
    <property type="entry name" value="NAD(P)-binding Rossmann-fold domains"/>
    <property type="match status" value="1"/>
</dbReference>
<dbReference type="PANTHER" id="PTHR11092">
    <property type="entry name" value="SUGAR NUCLEOTIDE EPIMERASE RELATED"/>
    <property type="match status" value="1"/>
</dbReference>
<dbReference type="Gene3D" id="3.40.50.720">
    <property type="entry name" value="NAD(P)-binding Rossmann-like Domain"/>
    <property type="match status" value="1"/>
</dbReference>
<feature type="domain" description="DUF1731" evidence="3">
    <location>
        <begin position="248"/>
        <end position="294"/>
    </location>
</feature>
<evidence type="ECO:0000256" key="1">
    <source>
        <dbReference type="ARBA" id="ARBA00009353"/>
    </source>
</evidence>
<dbReference type="InterPro" id="IPR010099">
    <property type="entry name" value="SDR39U1"/>
</dbReference>
<dbReference type="NCBIfam" id="TIGR01777">
    <property type="entry name" value="yfcH"/>
    <property type="match status" value="1"/>
</dbReference>
<dbReference type="Pfam" id="PF01370">
    <property type="entry name" value="Epimerase"/>
    <property type="match status" value="1"/>
</dbReference>
<reference evidence="4 5" key="1">
    <citation type="journal article" date="2018" name="Front. Microbiol.">
        <title>Description and Comparative Genomics of Macrococcus caseolyticus subsp. hominis subsp. nov., Macrococcus goetzii sp. nov., Macrococcus epidermidis sp. nov., and Macrococcus bohemicus sp. nov., Novel Macrococci From Human Clinical Material With Virulence Potential and Suspected Uptake of Foreign DNA by Natural Transformation.</title>
        <authorList>
            <person name="Maslanova I."/>
            <person name="Wertheimer Z."/>
            <person name="Sedlacek I."/>
            <person name="Svec P."/>
            <person name="Indrakova A."/>
            <person name="Kovarovic V."/>
            <person name="Schumann P."/>
            <person name="Sproer C."/>
            <person name="Kralova S."/>
            <person name="Sedo O."/>
            <person name="Kristofova L."/>
            <person name="Vrbovska V."/>
            <person name="Fuzik T."/>
            <person name="Petras P."/>
            <person name="Zdrahal Z."/>
            <person name="Ruzickova V."/>
            <person name="Doskar J."/>
            <person name="Pantucek R."/>
        </authorList>
    </citation>
    <scope>NUCLEOTIDE SEQUENCE [LARGE SCALE GENOMIC DNA]</scope>
    <source>
        <strain evidence="4 5">CCM 4927</strain>
    </source>
</reference>
<evidence type="ECO:0000313" key="4">
    <source>
        <dbReference type="EMBL" id="RAI81148.1"/>
    </source>
</evidence>
<evidence type="ECO:0000259" key="2">
    <source>
        <dbReference type="Pfam" id="PF01370"/>
    </source>
</evidence>
<dbReference type="EMBL" id="MJBI02000002">
    <property type="protein sequence ID" value="RAI81148.1"/>
    <property type="molecule type" value="Genomic_DNA"/>
</dbReference>
<protein>
    <submittedName>
        <fullName evidence="4">TIGR01777 family protein</fullName>
    </submittedName>
</protein>
<comment type="similarity">
    <text evidence="1">Belongs to the NAD(P)-dependent epimerase/dehydratase family. SDR39U1 subfamily.</text>
</comment>
<dbReference type="RefSeq" id="WP_099579302.1">
    <property type="nucleotide sequence ID" value="NZ_MJBI02000002.1"/>
</dbReference>
<evidence type="ECO:0000259" key="3">
    <source>
        <dbReference type="Pfam" id="PF08338"/>
    </source>
</evidence>
<organism evidence="4 5">
    <name type="scientific">Macrococcoides goetzii</name>
    <dbReference type="NCBI Taxonomy" id="1891097"/>
    <lineage>
        <taxon>Bacteria</taxon>
        <taxon>Bacillati</taxon>
        <taxon>Bacillota</taxon>
        <taxon>Bacilli</taxon>
        <taxon>Bacillales</taxon>
        <taxon>Staphylococcaceae</taxon>
        <taxon>Macrococcoides</taxon>
    </lineage>
</organism>
<feature type="domain" description="NAD-dependent epimerase/dehydratase" evidence="2">
    <location>
        <begin position="3"/>
        <end position="214"/>
    </location>
</feature>
<dbReference type="Pfam" id="PF08338">
    <property type="entry name" value="DUF1731"/>
    <property type="match status" value="1"/>
</dbReference>
<dbReference type="PANTHER" id="PTHR11092:SF0">
    <property type="entry name" value="EPIMERASE FAMILY PROTEIN SDR39U1"/>
    <property type="match status" value="1"/>
</dbReference>
<comment type="caution">
    <text evidence="4">The sequence shown here is derived from an EMBL/GenBank/DDBJ whole genome shotgun (WGS) entry which is preliminary data.</text>
</comment>
<proteinExistence type="inferred from homology"/>
<dbReference type="InterPro" id="IPR013549">
    <property type="entry name" value="DUF1731"/>
</dbReference>